<dbReference type="Pfam" id="PF01565">
    <property type="entry name" value="FAD_binding_4"/>
    <property type="match status" value="1"/>
</dbReference>
<sequence length="507" mass="54009">MLSSFVLLASAFASLAASVPAEPQVQNGGAAAGAAACRKLASTYPDKTFWPGTGSYATESSHIWSETCVLSPKCVFLPNNAADISRAIKIISANRSPFAVRSGGHMPVPGAASTDFGVMIAMSTLKTTEFNADRSILSIGPGLVWGEVFNFAASHGLAVNGGRYGQVGVGGLAIGGGIGYFGKKLGWSANSVVQFEVVLADGTVTTASSSKNSDLWWALKGGNNNFAIVTRYDFKTFPITEAFAGALLWKQEAIAAFFDALYSFVAPGGGNEDVDAAINPAVIITPVNGTYEASNLMFHGGSDSNPASLRNFTQITNDVLFSYAGVGPWPTLANLLNTPEFAARDSRQLFWAVSFKPDRRAIDIANITVIGDAFAQLKNVRELAVTLAYQPISAKWLQAARDNGGDAMDLDPKDGDFVAGLISATWQDARDDKTMWKFAADCVAKIDRQTKAKGLYYPFTYLNDAGQGQNPFPLYGKGKSLPRMKAIQAKYDRKGVFKNLIASAFKL</sequence>
<dbReference type="InterPro" id="IPR036318">
    <property type="entry name" value="FAD-bd_PCMH-like_sf"/>
</dbReference>
<dbReference type="AlphaFoldDB" id="A0A6A5X175"/>
<dbReference type="OrthoDB" id="2151789at2759"/>
<keyword evidence="8" id="KW-1185">Reference proteome</keyword>
<evidence type="ECO:0000313" key="8">
    <source>
        <dbReference type="Proteomes" id="UP000799779"/>
    </source>
</evidence>
<keyword evidence="3" id="KW-0274">FAD</keyword>
<proteinExistence type="inferred from homology"/>
<dbReference type="InterPro" id="IPR050416">
    <property type="entry name" value="FAD-linked_Oxidoreductase"/>
</dbReference>
<evidence type="ECO:0000259" key="6">
    <source>
        <dbReference type="PROSITE" id="PS51387"/>
    </source>
</evidence>
<accession>A0A6A5X175</accession>
<reference evidence="7" key="1">
    <citation type="journal article" date="2020" name="Stud. Mycol.">
        <title>101 Dothideomycetes genomes: a test case for predicting lifestyles and emergence of pathogens.</title>
        <authorList>
            <person name="Haridas S."/>
            <person name="Albert R."/>
            <person name="Binder M."/>
            <person name="Bloem J."/>
            <person name="Labutti K."/>
            <person name="Salamov A."/>
            <person name="Andreopoulos B."/>
            <person name="Baker S."/>
            <person name="Barry K."/>
            <person name="Bills G."/>
            <person name="Bluhm B."/>
            <person name="Cannon C."/>
            <person name="Castanera R."/>
            <person name="Culley D."/>
            <person name="Daum C."/>
            <person name="Ezra D."/>
            <person name="Gonzalez J."/>
            <person name="Henrissat B."/>
            <person name="Kuo A."/>
            <person name="Liang C."/>
            <person name="Lipzen A."/>
            <person name="Lutzoni F."/>
            <person name="Magnuson J."/>
            <person name="Mondo S."/>
            <person name="Nolan M."/>
            <person name="Ohm R."/>
            <person name="Pangilinan J."/>
            <person name="Park H.-J."/>
            <person name="Ramirez L."/>
            <person name="Alfaro M."/>
            <person name="Sun H."/>
            <person name="Tritt A."/>
            <person name="Yoshinaga Y."/>
            <person name="Zwiers L.-H."/>
            <person name="Turgeon B."/>
            <person name="Goodwin S."/>
            <person name="Spatafora J."/>
            <person name="Crous P."/>
            <person name="Grigoriev I."/>
        </authorList>
    </citation>
    <scope>NUCLEOTIDE SEQUENCE</scope>
    <source>
        <strain evidence="7">CBS 123094</strain>
    </source>
</reference>
<keyword evidence="5" id="KW-0732">Signal</keyword>
<dbReference type="InterPro" id="IPR016167">
    <property type="entry name" value="FAD-bd_PCMH_sub1"/>
</dbReference>
<dbReference type="PANTHER" id="PTHR42973">
    <property type="entry name" value="BINDING OXIDOREDUCTASE, PUTATIVE (AFU_ORTHOLOGUE AFUA_1G17690)-RELATED"/>
    <property type="match status" value="1"/>
</dbReference>
<keyword evidence="4" id="KW-0560">Oxidoreductase</keyword>
<feature type="domain" description="FAD-binding PCMH-type" evidence="6">
    <location>
        <begin position="68"/>
        <end position="239"/>
    </location>
</feature>
<dbReference type="InterPro" id="IPR016166">
    <property type="entry name" value="FAD-bd_PCMH"/>
</dbReference>
<name>A0A6A5X175_9PLEO</name>
<evidence type="ECO:0000256" key="1">
    <source>
        <dbReference type="ARBA" id="ARBA00005466"/>
    </source>
</evidence>
<feature type="chain" id="PRO_5025454094" evidence="5">
    <location>
        <begin position="22"/>
        <end position="507"/>
    </location>
</feature>
<dbReference type="SUPFAM" id="SSF56176">
    <property type="entry name" value="FAD-binding/transporter-associated domain-like"/>
    <property type="match status" value="1"/>
</dbReference>
<dbReference type="Gene3D" id="3.30.465.10">
    <property type="match status" value="1"/>
</dbReference>
<dbReference type="Gene3D" id="3.40.462.20">
    <property type="match status" value="1"/>
</dbReference>
<dbReference type="Proteomes" id="UP000799779">
    <property type="component" value="Unassembled WGS sequence"/>
</dbReference>
<organism evidence="7 8">
    <name type="scientific">Amniculicola lignicola CBS 123094</name>
    <dbReference type="NCBI Taxonomy" id="1392246"/>
    <lineage>
        <taxon>Eukaryota</taxon>
        <taxon>Fungi</taxon>
        <taxon>Dikarya</taxon>
        <taxon>Ascomycota</taxon>
        <taxon>Pezizomycotina</taxon>
        <taxon>Dothideomycetes</taxon>
        <taxon>Pleosporomycetidae</taxon>
        <taxon>Pleosporales</taxon>
        <taxon>Amniculicolaceae</taxon>
        <taxon>Amniculicola</taxon>
    </lineage>
</organism>
<feature type="signal peptide" evidence="5">
    <location>
        <begin position="1"/>
        <end position="21"/>
    </location>
</feature>
<dbReference type="PROSITE" id="PS51387">
    <property type="entry name" value="FAD_PCMH"/>
    <property type="match status" value="1"/>
</dbReference>
<dbReference type="InterPro" id="IPR006094">
    <property type="entry name" value="Oxid_FAD_bind_N"/>
</dbReference>
<dbReference type="GO" id="GO:0016491">
    <property type="term" value="F:oxidoreductase activity"/>
    <property type="evidence" value="ECO:0007669"/>
    <property type="project" value="UniProtKB-KW"/>
</dbReference>
<dbReference type="EMBL" id="ML977571">
    <property type="protein sequence ID" value="KAF2003796.1"/>
    <property type="molecule type" value="Genomic_DNA"/>
</dbReference>
<protein>
    <submittedName>
        <fullName evidence="7">FAD-binding domain-containing protein</fullName>
    </submittedName>
</protein>
<evidence type="ECO:0000256" key="3">
    <source>
        <dbReference type="ARBA" id="ARBA00022827"/>
    </source>
</evidence>
<evidence type="ECO:0000256" key="4">
    <source>
        <dbReference type="ARBA" id="ARBA00023002"/>
    </source>
</evidence>
<dbReference type="InterPro" id="IPR016169">
    <property type="entry name" value="FAD-bd_PCMH_sub2"/>
</dbReference>
<comment type="similarity">
    <text evidence="1">Belongs to the oxygen-dependent FAD-linked oxidoreductase family.</text>
</comment>
<gene>
    <name evidence="7" type="ORF">P154DRAFT_486537</name>
</gene>
<dbReference type="PANTHER" id="PTHR42973:SF53">
    <property type="entry name" value="FAD-BINDING PCMH-TYPE DOMAIN-CONTAINING PROTEIN-RELATED"/>
    <property type="match status" value="1"/>
</dbReference>
<evidence type="ECO:0000256" key="2">
    <source>
        <dbReference type="ARBA" id="ARBA00022630"/>
    </source>
</evidence>
<evidence type="ECO:0000256" key="5">
    <source>
        <dbReference type="SAM" id="SignalP"/>
    </source>
</evidence>
<evidence type="ECO:0000313" key="7">
    <source>
        <dbReference type="EMBL" id="KAF2003796.1"/>
    </source>
</evidence>
<dbReference type="GO" id="GO:0071949">
    <property type="term" value="F:FAD binding"/>
    <property type="evidence" value="ECO:0007669"/>
    <property type="project" value="InterPro"/>
</dbReference>
<dbReference type="Gene3D" id="3.30.43.10">
    <property type="entry name" value="Uridine Diphospho-n-acetylenolpyruvylglucosamine Reductase, domain 2"/>
    <property type="match status" value="1"/>
</dbReference>
<keyword evidence="2" id="KW-0285">Flavoprotein</keyword>